<gene>
    <name evidence="3" type="ORF">CKALI_11970</name>
</gene>
<protein>
    <submittedName>
        <fullName evidence="3">PAP2 superfamily protein</fullName>
    </submittedName>
</protein>
<proteinExistence type="predicted"/>
<name>A0A6B8VDD2_9CORY</name>
<evidence type="ECO:0000259" key="2">
    <source>
        <dbReference type="SMART" id="SM00014"/>
    </source>
</evidence>
<keyword evidence="4" id="KW-1185">Reference proteome</keyword>
<evidence type="ECO:0000313" key="3">
    <source>
        <dbReference type="EMBL" id="QGU03232.1"/>
    </source>
</evidence>
<dbReference type="InterPro" id="IPR000326">
    <property type="entry name" value="PAP2/HPO"/>
</dbReference>
<dbReference type="Gene3D" id="1.20.144.10">
    <property type="entry name" value="Phosphatidic acid phosphatase type 2/haloperoxidase"/>
    <property type="match status" value="1"/>
</dbReference>
<reference evidence="4" key="1">
    <citation type="submission" date="2019-11" db="EMBL/GenBank/DDBJ databases">
        <title>Complete genome sequence of Corynebacterium kalinowskii 1959, a novel Corynebacterium species isolated from soil of a small paddock in Vilsendorf, Germany.</title>
        <authorList>
            <person name="Schaffert L."/>
            <person name="Ruwe M."/>
            <person name="Milse J."/>
            <person name="Hanuschka K."/>
            <person name="Ortseifen V."/>
            <person name="Droste J."/>
            <person name="Brandt D."/>
            <person name="Schlueter L."/>
            <person name="Kutter Y."/>
            <person name="Vinke S."/>
            <person name="Viehoefer P."/>
            <person name="Jacob L."/>
            <person name="Luebke N.-C."/>
            <person name="Schulte-Berndt E."/>
            <person name="Hain C."/>
            <person name="Linder M."/>
            <person name="Schmidt P."/>
            <person name="Wollenschlaeger L."/>
            <person name="Luttermann T."/>
            <person name="Thieme E."/>
            <person name="Hassa J."/>
            <person name="Haak M."/>
            <person name="Wittchen M."/>
            <person name="Mentz A."/>
            <person name="Persicke M."/>
            <person name="Busche T."/>
            <person name="Ruckert C."/>
        </authorList>
    </citation>
    <scope>NUCLEOTIDE SEQUENCE [LARGE SCALE GENOMIC DNA]</scope>
    <source>
        <strain evidence="4">1959</strain>
    </source>
</reference>
<feature type="transmembrane region" description="Helical" evidence="1">
    <location>
        <begin position="126"/>
        <end position="147"/>
    </location>
</feature>
<keyword evidence="1" id="KW-1133">Transmembrane helix</keyword>
<dbReference type="KEGG" id="ckw:CKALI_11970"/>
<feature type="transmembrane region" description="Helical" evidence="1">
    <location>
        <begin position="46"/>
        <end position="75"/>
    </location>
</feature>
<keyword evidence="1" id="KW-0472">Membrane</keyword>
<evidence type="ECO:0000256" key="1">
    <source>
        <dbReference type="SAM" id="Phobius"/>
    </source>
</evidence>
<sequence>MKTQWLKYQFIASFGLVFVLALGAVMARSTADLSLTVDLNRLHHGLIGALCTVIYNFLEPAFSLTYTLLIAGILAWRRRDYRVGLSYGATVAMAWLPVVAFKELFARPRPDATLLPYPPHVIAGDWSFSSGHVAFVTALMAATWMFTANRTIRLLTPLPILAIAVIVLVDGYHYPTDVLASIVWAVAVVPLAARLACRVGIQLPARFG</sequence>
<dbReference type="AlphaFoldDB" id="A0A6B8VDD2"/>
<dbReference type="RefSeq" id="WP_156193543.1">
    <property type="nucleotide sequence ID" value="NZ_CP046452.1"/>
</dbReference>
<dbReference type="Pfam" id="PF01569">
    <property type="entry name" value="PAP2"/>
    <property type="match status" value="1"/>
</dbReference>
<feature type="domain" description="Phosphatidic acid phosphatase type 2/haloperoxidase" evidence="2">
    <location>
        <begin position="83"/>
        <end position="193"/>
    </location>
</feature>
<keyword evidence="1" id="KW-0812">Transmembrane</keyword>
<dbReference type="SMART" id="SM00014">
    <property type="entry name" value="acidPPc"/>
    <property type="match status" value="1"/>
</dbReference>
<feature type="transmembrane region" description="Helical" evidence="1">
    <location>
        <begin position="178"/>
        <end position="197"/>
    </location>
</feature>
<feature type="transmembrane region" description="Helical" evidence="1">
    <location>
        <begin position="154"/>
        <end position="172"/>
    </location>
</feature>
<accession>A0A6B8VDD2</accession>
<dbReference type="InterPro" id="IPR036938">
    <property type="entry name" value="PAP2/HPO_sf"/>
</dbReference>
<evidence type="ECO:0000313" key="4">
    <source>
        <dbReference type="Proteomes" id="UP000427071"/>
    </source>
</evidence>
<dbReference type="SUPFAM" id="SSF48317">
    <property type="entry name" value="Acid phosphatase/Vanadium-dependent haloperoxidase"/>
    <property type="match status" value="1"/>
</dbReference>
<feature type="transmembrane region" description="Helical" evidence="1">
    <location>
        <begin position="87"/>
        <end position="106"/>
    </location>
</feature>
<dbReference type="EMBL" id="CP046452">
    <property type="protein sequence ID" value="QGU03232.1"/>
    <property type="molecule type" value="Genomic_DNA"/>
</dbReference>
<organism evidence="3 4">
    <name type="scientific">Corynebacterium kalinowskii</name>
    <dbReference type="NCBI Taxonomy" id="2675216"/>
    <lineage>
        <taxon>Bacteria</taxon>
        <taxon>Bacillati</taxon>
        <taxon>Actinomycetota</taxon>
        <taxon>Actinomycetes</taxon>
        <taxon>Mycobacteriales</taxon>
        <taxon>Corynebacteriaceae</taxon>
        <taxon>Corynebacterium</taxon>
    </lineage>
</organism>
<dbReference type="Proteomes" id="UP000427071">
    <property type="component" value="Chromosome"/>
</dbReference>